<name>M0LQB9_NATLA</name>
<protein>
    <submittedName>
        <fullName evidence="2">Uncharacterized protein</fullName>
    </submittedName>
</protein>
<gene>
    <name evidence="2" type="ORF">C445_05603</name>
    <name evidence="1" type="ORF">CHINAEXTREME_17180</name>
</gene>
<dbReference type="STRING" id="358396.CHINAEXTREME_17180"/>
<evidence type="ECO:0000313" key="3">
    <source>
        <dbReference type="Proteomes" id="UP000011555"/>
    </source>
</evidence>
<reference evidence="1 4" key="1">
    <citation type="journal article" date="2011" name="J. Bacteriol.">
        <title>Genome sequence of Halobiforma lacisalsi AJ5, an extremely halophilic archaeon which harbors a bop gene.</title>
        <authorList>
            <person name="Jiang X."/>
            <person name="Wang S."/>
            <person name="Cheng H."/>
            <person name="Huo Y."/>
            <person name="Zhang X."/>
            <person name="Zhu X."/>
            <person name="Han X."/>
            <person name="Ni P."/>
            <person name="Wu M."/>
        </authorList>
    </citation>
    <scope>NUCLEOTIDE SEQUENCE [LARGE SCALE GENOMIC DNA]</scope>
    <source>
        <strain evidence="1 4">AJ5</strain>
    </source>
</reference>
<dbReference type="KEGG" id="hlc:CHINAEXTREME17180"/>
<proteinExistence type="predicted"/>
<evidence type="ECO:0000313" key="2">
    <source>
        <dbReference type="EMBL" id="EMA35303.1"/>
    </source>
</evidence>
<dbReference type="Proteomes" id="UP000011555">
    <property type="component" value="Unassembled WGS sequence"/>
</dbReference>
<reference evidence="2 3" key="2">
    <citation type="journal article" date="2014" name="PLoS Genet.">
        <title>Phylogenetically driven sequencing of extremely halophilic archaea reveals strategies for static and dynamic osmo-response.</title>
        <authorList>
            <person name="Becker E.A."/>
            <person name="Seitzer P.M."/>
            <person name="Tritt A."/>
            <person name="Larsen D."/>
            <person name="Krusor M."/>
            <person name="Yao A.I."/>
            <person name="Wu D."/>
            <person name="Madern D."/>
            <person name="Eisen J.A."/>
            <person name="Darling A.E."/>
            <person name="Facciotti M.T."/>
        </authorList>
    </citation>
    <scope>NUCLEOTIDE SEQUENCE [LARGE SCALE GENOMIC DNA]</scope>
    <source>
        <strain evidence="2 3">AJ5</strain>
    </source>
</reference>
<accession>M0LQB9</accession>
<keyword evidence="3" id="KW-1185">Reference proteome</keyword>
<dbReference type="EMBL" id="CP019285">
    <property type="protein sequence ID" value="APW99396.1"/>
    <property type="molecule type" value="Genomic_DNA"/>
</dbReference>
<dbReference type="EMBL" id="AOLZ01000027">
    <property type="protein sequence ID" value="EMA35303.1"/>
    <property type="molecule type" value="Genomic_DNA"/>
</dbReference>
<dbReference type="AlphaFoldDB" id="M0LQB9"/>
<evidence type="ECO:0000313" key="4">
    <source>
        <dbReference type="Proteomes" id="UP000186547"/>
    </source>
</evidence>
<dbReference type="Proteomes" id="UP000186547">
    <property type="component" value="Chromosome"/>
</dbReference>
<evidence type="ECO:0000313" key="1">
    <source>
        <dbReference type="EMBL" id="APW99396.1"/>
    </source>
</evidence>
<reference evidence="1" key="3">
    <citation type="submission" date="2017-01" db="EMBL/GenBank/DDBJ databases">
        <authorList>
            <person name="Mah S.A."/>
            <person name="Swanson W.J."/>
            <person name="Moy G.W."/>
            <person name="Vacquier V.D."/>
        </authorList>
    </citation>
    <scope>NUCLEOTIDE SEQUENCE</scope>
    <source>
        <strain evidence="1">AJ5</strain>
    </source>
</reference>
<sequence>MLPIDGAAERLTTEQVGEGDVERLLEDGLDRREWLVVKRTSTFVGEFAIIAHVDGEWWTTMATAHPILGVDRSPPRRVEPADVREWTASDRVYRCHL</sequence>
<organism evidence="2 3">
    <name type="scientific">Natronobacterium lacisalsi AJ5</name>
    <dbReference type="NCBI Taxonomy" id="358396"/>
    <lineage>
        <taxon>Archaea</taxon>
        <taxon>Methanobacteriati</taxon>
        <taxon>Methanobacteriota</taxon>
        <taxon>Stenosarchaea group</taxon>
        <taxon>Halobacteria</taxon>
        <taxon>Halobacteriales</taxon>
        <taxon>Natrialbaceae</taxon>
        <taxon>Natronobacterium</taxon>
    </lineage>
</organism>